<protein>
    <submittedName>
        <fullName evidence="3">Serine/threonine-protein kinase Nek2-like</fullName>
    </submittedName>
</protein>
<reference evidence="2" key="1">
    <citation type="journal article" date="2013" name="Nat. Biotechnol.">
        <title>Draft genome sequence of chickpea (Cicer arietinum) provides a resource for trait improvement.</title>
        <authorList>
            <person name="Varshney R.K."/>
            <person name="Song C."/>
            <person name="Saxena R.K."/>
            <person name="Azam S."/>
            <person name="Yu S."/>
            <person name="Sharpe A.G."/>
            <person name="Cannon S."/>
            <person name="Baek J."/>
            <person name="Rosen B.D."/>
            <person name="Tar'an B."/>
            <person name="Millan T."/>
            <person name="Zhang X."/>
            <person name="Ramsay L.D."/>
            <person name="Iwata A."/>
            <person name="Wang Y."/>
            <person name="Nelson W."/>
            <person name="Farmer A.D."/>
            <person name="Gaur P.M."/>
            <person name="Soderlund C."/>
            <person name="Penmetsa R.V."/>
            <person name="Xu C."/>
            <person name="Bharti A.K."/>
            <person name="He W."/>
            <person name="Winter P."/>
            <person name="Zhao S."/>
            <person name="Hane J.K."/>
            <person name="Carrasquilla-Garcia N."/>
            <person name="Condie J.A."/>
            <person name="Upadhyaya H.D."/>
            <person name="Luo M.C."/>
            <person name="Thudi M."/>
            <person name="Gowda C.L."/>
            <person name="Singh N.P."/>
            <person name="Lichtenzveig J."/>
            <person name="Gali K.K."/>
            <person name="Rubio J."/>
            <person name="Nadarajan N."/>
            <person name="Dolezel J."/>
            <person name="Bansal K.C."/>
            <person name="Xu X."/>
            <person name="Edwards D."/>
            <person name="Zhang G."/>
            <person name="Kahl G."/>
            <person name="Gil J."/>
            <person name="Singh K.B."/>
            <person name="Datta S.K."/>
            <person name="Jackson S.A."/>
            <person name="Wang J."/>
            <person name="Cook D.R."/>
        </authorList>
    </citation>
    <scope>NUCLEOTIDE SEQUENCE [LARGE SCALE GENOMIC DNA]</scope>
    <source>
        <strain evidence="2">cv. CDC Frontier</strain>
    </source>
</reference>
<organism evidence="2 3">
    <name type="scientific">Cicer arietinum</name>
    <name type="common">Chickpea</name>
    <name type="synonym">Garbanzo</name>
    <dbReference type="NCBI Taxonomy" id="3827"/>
    <lineage>
        <taxon>Eukaryota</taxon>
        <taxon>Viridiplantae</taxon>
        <taxon>Streptophyta</taxon>
        <taxon>Embryophyta</taxon>
        <taxon>Tracheophyta</taxon>
        <taxon>Spermatophyta</taxon>
        <taxon>Magnoliopsida</taxon>
        <taxon>eudicotyledons</taxon>
        <taxon>Gunneridae</taxon>
        <taxon>Pentapetalae</taxon>
        <taxon>rosids</taxon>
        <taxon>fabids</taxon>
        <taxon>Fabales</taxon>
        <taxon>Fabaceae</taxon>
        <taxon>Papilionoideae</taxon>
        <taxon>50 kb inversion clade</taxon>
        <taxon>NPAAA clade</taxon>
        <taxon>Hologalegina</taxon>
        <taxon>IRL clade</taxon>
        <taxon>Cicereae</taxon>
        <taxon>Cicer</taxon>
    </lineage>
</organism>
<proteinExistence type="predicted"/>
<sequence length="74" mass="8174">MEHSKNRKVVNQALPVSHSITKSAHTNRRASFPLPTRGGIQQPPFRQTVGLLSNVSSLDISVNSPRIDKIVVFL</sequence>
<dbReference type="AlphaFoldDB" id="A0A3Q7Y8P4"/>
<dbReference type="RefSeq" id="XP_027188102.1">
    <property type="nucleotide sequence ID" value="XM_027332301.1"/>
</dbReference>
<keyword evidence="2" id="KW-1185">Reference proteome</keyword>
<name>A0A3Q7Y8P4_CICAR</name>
<gene>
    <name evidence="3" type="primary">LOC113785678</name>
</gene>
<evidence type="ECO:0000256" key="1">
    <source>
        <dbReference type="SAM" id="MobiDB-lite"/>
    </source>
</evidence>
<evidence type="ECO:0000313" key="2">
    <source>
        <dbReference type="Proteomes" id="UP000087171"/>
    </source>
</evidence>
<evidence type="ECO:0000313" key="3">
    <source>
        <dbReference type="RefSeq" id="XP_027188102.1"/>
    </source>
</evidence>
<accession>A0A3Q7Y8P4</accession>
<dbReference type="Proteomes" id="UP000087171">
    <property type="component" value="Chromosome Ca3"/>
</dbReference>
<feature type="region of interest" description="Disordered" evidence="1">
    <location>
        <begin position="1"/>
        <end position="41"/>
    </location>
</feature>
<reference evidence="3" key="2">
    <citation type="submission" date="2025-08" db="UniProtKB">
        <authorList>
            <consortium name="RefSeq"/>
        </authorList>
    </citation>
    <scope>IDENTIFICATION</scope>
    <source>
        <tissue evidence="3">Etiolated seedlings</tissue>
    </source>
</reference>